<dbReference type="Gene3D" id="3.50.50.60">
    <property type="entry name" value="FAD/NAD(P)-binding domain"/>
    <property type="match status" value="1"/>
</dbReference>
<comment type="caution">
    <text evidence="6">The sequence shown here is derived from an EMBL/GenBank/DDBJ whole genome shotgun (WGS) entry which is preliminary data.</text>
</comment>
<proteinExistence type="inferred from homology"/>
<dbReference type="EMBL" id="JAAAHY010001353">
    <property type="protein sequence ID" value="KAF9949976.1"/>
    <property type="molecule type" value="Genomic_DNA"/>
</dbReference>
<evidence type="ECO:0000256" key="3">
    <source>
        <dbReference type="ARBA" id="ARBA00022827"/>
    </source>
</evidence>
<dbReference type="PRINTS" id="PR00420">
    <property type="entry name" value="RNGMNOXGNASE"/>
</dbReference>
<dbReference type="GO" id="GO:0071949">
    <property type="term" value="F:FAD binding"/>
    <property type="evidence" value="ECO:0007669"/>
    <property type="project" value="InterPro"/>
</dbReference>
<keyword evidence="2" id="KW-0285">Flavoprotein</keyword>
<evidence type="ECO:0000313" key="7">
    <source>
        <dbReference type="Proteomes" id="UP000738359"/>
    </source>
</evidence>
<protein>
    <recommendedName>
        <fullName evidence="5">FAD-binding domain-containing protein</fullName>
    </recommendedName>
</protein>
<dbReference type="AlphaFoldDB" id="A0A9P6IVP7"/>
<sequence>MTSQPLKVIIVGSGIGGLITAIMLDRAGIEYVILEKRKTHSVIGSAIAFTAVVLRVLEQIGLYEDIHKISKEFSRTTISMQDGKVIGVLDGEFAQERYGYYNEIMARPDLMNILLSRVDSSKILMGKKVLNVIEQPEDLEGASKDDLSKWVSVHCSDGCQYLANLVIGCDGAYSAVRQRMYQNLQSKGIHVPKIDFAPFRFDQHCVVGVSKPLDPEVYTILQKPFCEFDVILAKDYSYSIWLMPLNNNRISWMINGKMFTPQAANKKDAKKQLEENFKISEWGPEAAEELCDKVRGFTCPYIGGTIGDLIDHTPKEVISKVMLEDKMFETWHSDRVVLLGDACHKVVPFGGQGATQAILDAVVLVDLLHALPSTSTRDISDAFKKYRALRYDTAKSAVAASRQGGALFSAKGFLMDLLRAFTFKYMPRWLYLWTSDRIQASRPIVSFLPPVPDRGSVKSLA</sequence>
<reference evidence="6" key="1">
    <citation type="journal article" date="2020" name="Fungal Divers.">
        <title>Resolving the Mortierellaceae phylogeny through synthesis of multi-gene phylogenetics and phylogenomics.</title>
        <authorList>
            <person name="Vandepol N."/>
            <person name="Liber J."/>
            <person name="Desiro A."/>
            <person name="Na H."/>
            <person name="Kennedy M."/>
            <person name="Barry K."/>
            <person name="Grigoriev I.V."/>
            <person name="Miller A.N."/>
            <person name="O'Donnell K."/>
            <person name="Stajich J.E."/>
            <person name="Bonito G."/>
        </authorList>
    </citation>
    <scope>NUCLEOTIDE SEQUENCE</scope>
    <source>
        <strain evidence="6">CK1249</strain>
    </source>
</reference>
<keyword evidence="4" id="KW-0560">Oxidoreductase</keyword>
<dbReference type="SUPFAM" id="SSF51905">
    <property type="entry name" value="FAD/NAD(P)-binding domain"/>
    <property type="match status" value="1"/>
</dbReference>
<evidence type="ECO:0000256" key="2">
    <source>
        <dbReference type="ARBA" id="ARBA00022630"/>
    </source>
</evidence>
<keyword evidence="7" id="KW-1185">Reference proteome</keyword>
<dbReference type="GO" id="GO:0004497">
    <property type="term" value="F:monooxygenase activity"/>
    <property type="evidence" value="ECO:0007669"/>
    <property type="project" value="InterPro"/>
</dbReference>
<evidence type="ECO:0000259" key="5">
    <source>
        <dbReference type="Pfam" id="PF01494"/>
    </source>
</evidence>
<organism evidence="6 7">
    <name type="scientific">Mortierella alpina</name>
    <name type="common">Oleaginous fungus</name>
    <name type="synonym">Mortierella renispora</name>
    <dbReference type="NCBI Taxonomy" id="64518"/>
    <lineage>
        <taxon>Eukaryota</taxon>
        <taxon>Fungi</taxon>
        <taxon>Fungi incertae sedis</taxon>
        <taxon>Mucoromycota</taxon>
        <taxon>Mortierellomycotina</taxon>
        <taxon>Mortierellomycetes</taxon>
        <taxon>Mortierellales</taxon>
        <taxon>Mortierellaceae</taxon>
        <taxon>Mortierella</taxon>
    </lineage>
</organism>
<keyword evidence="3" id="KW-0274">FAD</keyword>
<comment type="similarity">
    <text evidence="1">Belongs to the paxM FAD-dependent monooxygenase family.</text>
</comment>
<evidence type="ECO:0000313" key="6">
    <source>
        <dbReference type="EMBL" id="KAF9949976.1"/>
    </source>
</evidence>
<dbReference type="InterPro" id="IPR050562">
    <property type="entry name" value="FAD_mOase_fung"/>
</dbReference>
<dbReference type="PANTHER" id="PTHR47356:SF2">
    <property type="entry name" value="FAD-BINDING DOMAIN-CONTAINING PROTEIN-RELATED"/>
    <property type="match status" value="1"/>
</dbReference>
<dbReference type="Pfam" id="PF01494">
    <property type="entry name" value="FAD_binding_3"/>
    <property type="match status" value="1"/>
</dbReference>
<evidence type="ECO:0000256" key="1">
    <source>
        <dbReference type="ARBA" id="ARBA00007992"/>
    </source>
</evidence>
<accession>A0A9P6IVP7</accession>
<gene>
    <name evidence="6" type="ORF">BGZ70_001562</name>
</gene>
<dbReference type="InterPro" id="IPR002938">
    <property type="entry name" value="FAD-bd"/>
</dbReference>
<name>A0A9P6IVP7_MORAP</name>
<dbReference type="PANTHER" id="PTHR47356">
    <property type="entry name" value="FAD-DEPENDENT MONOOXYGENASE ASQG-RELATED"/>
    <property type="match status" value="1"/>
</dbReference>
<dbReference type="Proteomes" id="UP000738359">
    <property type="component" value="Unassembled WGS sequence"/>
</dbReference>
<evidence type="ECO:0000256" key="4">
    <source>
        <dbReference type="ARBA" id="ARBA00023002"/>
    </source>
</evidence>
<dbReference type="InterPro" id="IPR036188">
    <property type="entry name" value="FAD/NAD-bd_sf"/>
</dbReference>
<feature type="domain" description="FAD-binding" evidence="5">
    <location>
        <begin position="7"/>
        <end position="388"/>
    </location>
</feature>
<dbReference type="OrthoDB" id="9993796at2759"/>